<dbReference type="EMBL" id="JACAZI010000002">
    <property type="protein sequence ID" value="KAF7369437.1"/>
    <property type="molecule type" value="Genomic_DNA"/>
</dbReference>
<name>A0A8H6Z252_9AGAR</name>
<dbReference type="OrthoDB" id="2901962at2759"/>
<sequence length="126" mass="14098">MSHELRTDRVRAIGVMKLRSTLSNEDLKANGLRLIEVVKSIPAVQQNILKYEITIKKPGLTLGPDMGLNETEFGIMVLVEATSHEKIREALTSPEYKKIVAGALENATTLDDYHWFSGEFVTVIDK</sequence>
<dbReference type="AlphaFoldDB" id="A0A8H6Z252"/>
<evidence type="ECO:0000313" key="2">
    <source>
        <dbReference type="Proteomes" id="UP000620124"/>
    </source>
</evidence>
<gene>
    <name evidence="1" type="ORF">MVEN_00273000</name>
</gene>
<dbReference type="Proteomes" id="UP000620124">
    <property type="component" value="Unassembled WGS sequence"/>
</dbReference>
<proteinExistence type="predicted"/>
<reference evidence="1" key="1">
    <citation type="submission" date="2020-05" db="EMBL/GenBank/DDBJ databases">
        <title>Mycena genomes resolve the evolution of fungal bioluminescence.</title>
        <authorList>
            <person name="Tsai I.J."/>
        </authorList>
    </citation>
    <scope>NUCLEOTIDE SEQUENCE</scope>
    <source>
        <strain evidence="1">CCC161011</strain>
    </source>
</reference>
<accession>A0A8H6Z252</accession>
<protein>
    <submittedName>
        <fullName evidence="1">Uncharacterized protein</fullName>
    </submittedName>
</protein>
<keyword evidence="2" id="KW-1185">Reference proteome</keyword>
<evidence type="ECO:0000313" key="1">
    <source>
        <dbReference type="EMBL" id="KAF7369437.1"/>
    </source>
</evidence>
<comment type="caution">
    <text evidence="1">The sequence shown here is derived from an EMBL/GenBank/DDBJ whole genome shotgun (WGS) entry which is preliminary data.</text>
</comment>
<organism evidence="1 2">
    <name type="scientific">Mycena venus</name>
    <dbReference type="NCBI Taxonomy" id="2733690"/>
    <lineage>
        <taxon>Eukaryota</taxon>
        <taxon>Fungi</taxon>
        <taxon>Dikarya</taxon>
        <taxon>Basidiomycota</taxon>
        <taxon>Agaricomycotina</taxon>
        <taxon>Agaricomycetes</taxon>
        <taxon>Agaricomycetidae</taxon>
        <taxon>Agaricales</taxon>
        <taxon>Marasmiineae</taxon>
        <taxon>Mycenaceae</taxon>
        <taxon>Mycena</taxon>
    </lineage>
</organism>